<protein>
    <submittedName>
        <fullName evidence="1">Uncharacterized protein</fullName>
    </submittedName>
</protein>
<comment type="caution">
    <text evidence="1">The sequence shown here is derived from an EMBL/GenBank/DDBJ whole genome shotgun (WGS) entry which is preliminary data.</text>
</comment>
<organism evidence="1 2">
    <name type="scientific">Gymnopilus junonius</name>
    <name type="common">Spectacular rustgill mushroom</name>
    <name type="synonym">Gymnopilus spectabilis subsp. junonius</name>
    <dbReference type="NCBI Taxonomy" id="109634"/>
    <lineage>
        <taxon>Eukaryota</taxon>
        <taxon>Fungi</taxon>
        <taxon>Dikarya</taxon>
        <taxon>Basidiomycota</taxon>
        <taxon>Agaricomycotina</taxon>
        <taxon>Agaricomycetes</taxon>
        <taxon>Agaricomycetidae</taxon>
        <taxon>Agaricales</taxon>
        <taxon>Agaricineae</taxon>
        <taxon>Hymenogastraceae</taxon>
        <taxon>Gymnopilus</taxon>
    </lineage>
</organism>
<accession>A0A9P5TLX1</accession>
<keyword evidence="2" id="KW-1185">Reference proteome</keyword>
<gene>
    <name evidence="1" type="ORF">CPB84DRAFT_1310996</name>
</gene>
<proteinExistence type="predicted"/>
<sequence length="123" mass="13859">MRVCQSLLATLLAYIEVIFLRRLHMSHSRSHPPKISHIETYSHFRYADASSQDSDPSRGRRVSPDVLREAITPPIGCTNQNHLAITSRRKLGVRGLRPISASGYQPFFGSGGRFSPHSFQTRL</sequence>
<dbReference type="AlphaFoldDB" id="A0A9P5TLX1"/>
<reference evidence="1" key="1">
    <citation type="submission" date="2020-11" db="EMBL/GenBank/DDBJ databases">
        <authorList>
            <consortium name="DOE Joint Genome Institute"/>
            <person name="Ahrendt S."/>
            <person name="Riley R."/>
            <person name="Andreopoulos W."/>
            <person name="LaButti K."/>
            <person name="Pangilinan J."/>
            <person name="Ruiz-duenas F.J."/>
            <person name="Barrasa J.M."/>
            <person name="Sanchez-Garcia M."/>
            <person name="Camarero S."/>
            <person name="Miyauchi S."/>
            <person name="Serrano A."/>
            <person name="Linde D."/>
            <person name="Babiker R."/>
            <person name="Drula E."/>
            <person name="Ayuso-Fernandez I."/>
            <person name="Pacheco R."/>
            <person name="Padilla G."/>
            <person name="Ferreira P."/>
            <person name="Barriuso J."/>
            <person name="Kellner H."/>
            <person name="Castanera R."/>
            <person name="Alfaro M."/>
            <person name="Ramirez L."/>
            <person name="Pisabarro A.G."/>
            <person name="Kuo A."/>
            <person name="Tritt A."/>
            <person name="Lipzen A."/>
            <person name="He G."/>
            <person name="Yan M."/>
            <person name="Ng V."/>
            <person name="Cullen D."/>
            <person name="Martin F."/>
            <person name="Rosso M.-N."/>
            <person name="Henrissat B."/>
            <person name="Hibbett D."/>
            <person name="Martinez A.T."/>
            <person name="Grigoriev I.V."/>
        </authorList>
    </citation>
    <scope>NUCLEOTIDE SEQUENCE</scope>
    <source>
        <strain evidence="1">AH 44721</strain>
    </source>
</reference>
<evidence type="ECO:0000313" key="2">
    <source>
        <dbReference type="Proteomes" id="UP000724874"/>
    </source>
</evidence>
<dbReference type="Proteomes" id="UP000724874">
    <property type="component" value="Unassembled WGS sequence"/>
</dbReference>
<evidence type="ECO:0000313" key="1">
    <source>
        <dbReference type="EMBL" id="KAF8893703.1"/>
    </source>
</evidence>
<dbReference type="EMBL" id="JADNYJ010000066">
    <property type="protein sequence ID" value="KAF8893703.1"/>
    <property type="molecule type" value="Genomic_DNA"/>
</dbReference>
<name>A0A9P5TLX1_GYMJU</name>